<dbReference type="AlphaFoldDB" id="A0A2W5US38"/>
<feature type="domain" description="Activator of Hsp90 ATPase homologue 1/2-like C-terminal" evidence="3">
    <location>
        <begin position="13"/>
        <end position="126"/>
    </location>
</feature>
<dbReference type="Gene3D" id="3.30.530.20">
    <property type="match status" value="1"/>
</dbReference>
<dbReference type="InterPro" id="IPR023393">
    <property type="entry name" value="START-like_dom_sf"/>
</dbReference>
<feature type="compositionally biased region" description="Basic residues" evidence="2">
    <location>
        <begin position="179"/>
        <end position="208"/>
    </location>
</feature>
<proteinExistence type="inferred from homology"/>
<accession>A0A2W5US38</accession>
<protein>
    <recommendedName>
        <fullName evidence="3">Activator of Hsp90 ATPase homologue 1/2-like C-terminal domain-containing protein</fullName>
    </recommendedName>
</protein>
<evidence type="ECO:0000256" key="1">
    <source>
        <dbReference type="ARBA" id="ARBA00006817"/>
    </source>
</evidence>
<evidence type="ECO:0000256" key="2">
    <source>
        <dbReference type="SAM" id="MobiDB-lite"/>
    </source>
</evidence>
<evidence type="ECO:0000259" key="3">
    <source>
        <dbReference type="Pfam" id="PF08327"/>
    </source>
</evidence>
<comment type="caution">
    <text evidence="4">The sequence shown here is derived from an EMBL/GenBank/DDBJ whole genome shotgun (WGS) entry which is preliminary data.</text>
</comment>
<gene>
    <name evidence="4" type="ORF">DI536_16665</name>
</gene>
<evidence type="ECO:0000313" key="4">
    <source>
        <dbReference type="EMBL" id="PZR11958.1"/>
    </source>
</evidence>
<evidence type="ECO:0000313" key="5">
    <source>
        <dbReference type="Proteomes" id="UP000249061"/>
    </source>
</evidence>
<name>A0A2W5US38_9BACT</name>
<feature type="region of interest" description="Disordered" evidence="2">
    <location>
        <begin position="174"/>
        <end position="208"/>
    </location>
</feature>
<dbReference type="InterPro" id="IPR013538">
    <property type="entry name" value="ASHA1/2-like_C"/>
</dbReference>
<dbReference type="EMBL" id="QFQP01000013">
    <property type="protein sequence ID" value="PZR11958.1"/>
    <property type="molecule type" value="Genomic_DNA"/>
</dbReference>
<dbReference type="Proteomes" id="UP000249061">
    <property type="component" value="Unassembled WGS sequence"/>
</dbReference>
<reference evidence="4 5" key="1">
    <citation type="submission" date="2017-08" db="EMBL/GenBank/DDBJ databases">
        <title>Infants hospitalized years apart are colonized by the same room-sourced microbial strains.</title>
        <authorList>
            <person name="Brooks B."/>
            <person name="Olm M.R."/>
            <person name="Firek B.A."/>
            <person name="Baker R."/>
            <person name="Thomas B.C."/>
            <person name="Morowitz M.J."/>
            <person name="Banfield J.F."/>
        </authorList>
    </citation>
    <scope>NUCLEOTIDE SEQUENCE [LARGE SCALE GENOMIC DNA]</scope>
    <source>
        <strain evidence="4">S2_003_000_R2_14</strain>
    </source>
</reference>
<dbReference type="SUPFAM" id="SSF55961">
    <property type="entry name" value="Bet v1-like"/>
    <property type="match status" value="1"/>
</dbReference>
<comment type="similarity">
    <text evidence="1">Belongs to the AHA1 family.</text>
</comment>
<dbReference type="Pfam" id="PF08327">
    <property type="entry name" value="AHSA1"/>
    <property type="match status" value="1"/>
</dbReference>
<sequence>MAETIRLTDIIPASPQAVYAAWLDAEQHSRITNSPATDEGDGRFTAGAGYISGRTVSAVPHSKIVQSWRTKHFGLNDVDSTVTVELEPFEEGTRVTITHTDIPDEQADSYRDGWNANYFTPMKAYFSSPVGRAWSALQTARVTARSRALEAVKVVKKARKTVAKKLKAIGAKAKALVSARKKKPAKKSAPKKRAAPKKKAKAAAKRRR</sequence>
<organism evidence="4 5">
    <name type="scientific">Archangium gephyra</name>
    <dbReference type="NCBI Taxonomy" id="48"/>
    <lineage>
        <taxon>Bacteria</taxon>
        <taxon>Pseudomonadati</taxon>
        <taxon>Myxococcota</taxon>
        <taxon>Myxococcia</taxon>
        <taxon>Myxococcales</taxon>
        <taxon>Cystobacterineae</taxon>
        <taxon>Archangiaceae</taxon>
        <taxon>Archangium</taxon>
    </lineage>
</organism>